<dbReference type="Gene3D" id="3.90.1150.10">
    <property type="entry name" value="Aspartate Aminotransferase, domain 1"/>
    <property type="match status" value="1"/>
</dbReference>
<sequence>MSNIRPAERTFSIKSTAWQELNDAIDKHKAINLTRGSPDFIFTNCVLRNLRLVADDNVSPSLHQYARSTGHPRLVNALAKLFNERFRHNPCVSGEIAEDLREGTFGADRCINPLTEIIISVGGIGALSTIFLALINPGDEVVVLEPAFGCYAPQIEAAGGVYVGVSLIPPKDTKCRVDSSEFTVDWEELELKITRK</sequence>
<dbReference type="Gene3D" id="3.40.640.10">
    <property type="entry name" value="Type I PLP-dependent aspartate aminotransferase-like (Major domain)"/>
    <property type="match status" value="1"/>
</dbReference>
<evidence type="ECO:0000256" key="1">
    <source>
        <dbReference type="ARBA" id="ARBA00001933"/>
    </source>
</evidence>
<comment type="cofactor">
    <cofactor evidence="1">
        <name>pyridoxal 5'-phosphate</name>
        <dbReference type="ChEBI" id="CHEBI:597326"/>
    </cofactor>
</comment>
<dbReference type="Pfam" id="PF00155">
    <property type="entry name" value="Aminotran_1_2"/>
    <property type="match status" value="1"/>
</dbReference>
<dbReference type="GO" id="GO:0005739">
    <property type="term" value="C:mitochondrion"/>
    <property type="evidence" value="ECO:0007669"/>
    <property type="project" value="TreeGrafter"/>
</dbReference>
<dbReference type="EC" id="2.6.1.7" evidence="2"/>
<dbReference type="PANTHER" id="PTHR43807:SF20">
    <property type="entry name" value="FI04487P"/>
    <property type="match status" value="1"/>
</dbReference>
<keyword evidence="3" id="KW-0032">Aminotransferase</keyword>
<comment type="pathway">
    <text evidence="6">Amino-acid degradation; L-kynurenine degradation; kynurenate from L-kynurenine: step 1/2.</text>
</comment>
<dbReference type="WBParaSite" id="MCU_013084-RA">
    <property type="protein sequence ID" value="MCU_013084-RA"/>
    <property type="gene ID" value="MCU_013084"/>
</dbReference>
<dbReference type="GO" id="GO:0030170">
    <property type="term" value="F:pyridoxal phosphate binding"/>
    <property type="evidence" value="ECO:0007669"/>
    <property type="project" value="InterPro"/>
</dbReference>
<keyword evidence="5" id="KW-0663">Pyridoxal phosphate</keyword>
<dbReference type="AlphaFoldDB" id="A0A5K3FYS4"/>
<evidence type="ECO:0000256" key="3">
    <source>
        <dbReference type="ARBA" id="ARBA00022576"/>
    </source>
</evidence>
<name>A0A5K3FYS4_MESCO</name>
<evidence type="ECO:0000256" key="4">
    <source>
        <dbReference type="ARBA" id="ARBA00022679"/>
    </source>
</evidence>
<reference evidence="8" key="1">
    <citation type="submission" date="2019-11" db="UniProtKB">
        <authorList>
            <consortium name="WormBaseParasite"/>
        </authorList>
    </citation>
    <scope>IDENTIFICATION</scope>
</reference>
<dbReference type="SUPFAM" id="SSF53383">
    <property type="entry name" value="PLP-dependent transferases"/>
    <property type="match status" value="1"/>
</dbReference>
<dbReference type="InterPro" id="IPR004839">
    <property type="entry name" value="Aminotransferase_I/II_large"/>
</dbReference>
<keyword evidence="4" id="KW-0808">Transferase</keyword>
<feature type="domain" description="Aminotransferase class I/classII large" evidence="7">
    <location>
        <begin position="30"/>
        <end position="180"/>
    </location>
</feature>
<evidence type="ECO:0000256" key="6">
    <source>
        <dbReference type="ARBA" id="ARBA00024016"/>
    </source>
</evidence>
<evidence type="ECO:0000256" key="2">
    <source>
        <dbReference type="ARBA" id="ARBA00012751"/>
    </source>
</evidence>
<dbReference type="PANTHER" id="PTHR43807">
    <property type="entry name" value="FI04487P"/>
    <property type="match status" value="1"/>
</dbReference>
<dbReference type="GO" id="GO:0016212">
    <property type="term" value="F:kynurenine-oxoglutarate transaminase activity"/>
    <property type="evidence" value="ECO:0007669"/>
    <property type="project" value="UniProtKB-EC"/>
</dbReference>
<dbReference type="InterPro" id="IPR015422">
    <property type="entry name" value="PyrdxlP-dep_Trfase_small"/>
</dbReference>
<evidence type="ECO:0000259" key="7">
    <source>
        <dbReference type="Pfam" id="PF00155"/>
    </source>
</evidence>
<proteinExistence type="predicted"/>
<dbReference type="InterPro" id="IPR015424">
    <property type="entry name" value="PyrdxlP-dep_Trfase"/>
</dbReference>
<dbReference type="InterPro" id="IPR051326">
    <property type="entry name" value="Kynurenine-oxoglutarate_AT"/>
</dbReference>
<dbReference type="InterPro" id="IPR015421">
    <property type="entry name" value="PyrdxlP-dep_Trfase_major"/>
</dbReference>
<evidence type="ECO:0000313" key="8">
    <source>
        <dbReference type="WBParaSite" id="MCU_013084-RA"/>
    </source>
</evidence>
<organism evidence="8">
    <name type="scientific">Mesocestoides corti</name>
    <name type="common">Flatworm</name>
    <dbReference type="NCBI Taxonomy" id="53468"/>
    <lineage>
        <taxon>Eukaryota</taxon>
        <taxon>Metazoa</taxon>
        <taxon>Spiralia</taxon>
        <taxon>Lophotrochozoa</taxon>
        <taxon>Platyhelminthes</taxon>
        <taxon>Cestoda</taxon>
        <taxon>Eucestoda</taxon>
        <taxon>Cyclophyllidea</taxon>
        <taxon>Mesocestoididae</taxon>
        <taxon>Mesocestoides</taxon>
    </lineage>
</organism>
<protein>
    <recommendedName>
        <fullName evidence="2">kynurenine--oxoglutarate transaminase</fullName>
        <ecNumber evidence="2">2.6.1.7</ecNumber>
    </recommendedName>
</protein>
<evidence type="ECO:0000256" key="5">
    <source>
        <dbReference type="ARBA" id="ARBA00022898"/>
    </source>
</evidence>
<accession>A0A5K3FYS4</accession>